<accession>A0A9P5Q0K0</accession>
<dbReference type="EMBL" id="JADNRY010000024">
    <property type="protein sequence ID" value="KAF9072457.1"/>
    <property type="molecule type" value="Genomic_DNA"/>
</dbReference>
<dbReference type="AlphaFoldDB" id="A0A9P5Q0K0"/>
<reference evidence="2" key="1">
    <citation type="submission" date="2020-11" db="EMBL/GenBank/DDBJ databases">
        <authorList>
            <consortium name="DOE Joint Genome Institute"/>
            <person name="Ahrendt S."/>
            <person name="Riley R."/>
            <person name="Andreopoulos W."/>
            <person name="Labutti K."/>
            <person name="Pangilinan J."/>
            <person name="Ruiz-Duenas F.J."/>
            <person name="Barrasa J.M."/>
            <person name="Sanchez-Garcia M."/>
            <person name="Camarero S."/>
            <person name="Miyauchi S."/>
            <person name="Serrano A."/>
            <person name="Linde D."/>
            <person name="Babiker R."/>
            <person name="Drula E."/>
            <person name="Ayuso-Fernandez I."/>
            <person name="Pacheco R."/>
            <person name="Padilla G."/>
            <person name="Ferreira P."/>
            <person name="Barriuso J."/>
            <person name="Kellner H."/>
            <person name="Castanera R."/>
            <person name="Alfaro M."/>
            <person name="Ramirez L."/>
            <person name="Pisabarro A.G."/>
            <person name="Kuo A."/>
            <person name="Tritt A."/>
            <person name="Lipzen A."/>
            <person name="He G."/>
            <person name="Yan M."/>
            <person name="Ng V."/>
            <person name="Cullen D."/>
            <person name="Martin F."/>
            <person name="Rosso M.-N."/>
            <person name="Henrissat B."/>
            <person name="Hibbett D."/>
            <person name="Martinez A.T."/>
            <person name="Grigoriev I.V."/>
        </authorList>
    </citation>
    <scope>NUCLEOTIDE SEQUENCE</scope>
    <source>
        <strain evidence="2">AH 40177</strain>
    </source>
</reference>
<protein>
    <submittedName>
        <fullName evidence="2">Uncharacterized protein</fullName>
    </submittedName>
</protein>
<evidence type="ECO:0000256" key="1">
    <source>
        <dbReference type="SAM" id="MobiDB-lite"/>
    </source>
</evidence>
<proteinExistence type="predicted"/>
<gene>
    <name evidence="2" type="ORF">BDP27DRAFT_414708</name>
</gene>
<evidence type="ECO:0000313" key="3">
    <source>
        <dbReference type="Proteomes" id="UP000772434"/>
    </source>
</evidence>
<evidence type="ECO:0000313" key="2">
    <source>
        <dbReference type="EMBL" id="KAF9072457.1"/>
    </source>
</evidence>
<sequence length="75" mass="8534">MQRMKPVSRARMLESKYSRPPARTMKRDSSIRSMALDHCHCDTSPPYPLSPPNRAEVCFNAYVPELRPRASAGDN</sequence>
<keyword evidence="3" id="KW-1185">Reference proteome</keyword>
<organism evidence="2 3">
    <name type="scientific">Rhodocollybia butyracea</name>
    <dbReference type="NCBI Taxonomy" id="206335"/>
    <lineage>
        <taxon>Eukaryota</taxon>
        <taxon>Fungi</taxon>
        <taxon>Dikarya</taxon>
        <taxon>Basidiomycota</taxon>
        <taxon>Agaricomycotina</taxon>
        <taxon>Agaricomycetes</taxon>
        <taxon>Agaricomycetidae</taxon>
        <taxon>Agaricales</taxon>
        <taxon>Marasmiineae</taxon>
        <taxon>Omphalotaceae</taxon>
        <taxon>Rhodocollybia</taxon>
    </lineage>
</organism>
<dbReference type="Proteomes" id="UP000772434">
    <property type="component" value="Unassembled WGS sequence"/>
</dbReference>
<name>A0A9P5Q0K0_9AGAR</name>
<comment type="caution">
    <text evidence="2">The sequence shown here is derived from an EMBL/GenBank/DDBJ whole genome shotgun (WGS) entry which is preliminary data.</text>
</comment>
<feature type="region of interest" description="Disordered" evidence="1">
    <location>
        <begin position="1"/>
        <end position="29"/>
    </location>
</feature>